<evidence type="ECO:0000313" key="2">
    <source>
        <dbReference type="Proteomes" id="UP001176941"/>
    </source>
</evidence>
<evidence type="ECO:0000313" key="1">
    <source>
        <dbReference type="EMBL" id="CAI9167812.1"/>
    </source>
</evidence>
<reference evidence="1" key="1">
    <citation type="submission" date="2023-04" db="EMBL/GenBank/DDBJ databases">
        <authorList>
            <consortium name="ELIXIR-Norway"/>
        </authorList>
    </citation>
    <scope>NUCLEOTIDE SEQUENCE [LARGE SCALE GENOMIC DNA]</scope>
</reference>
<sequence>MAASHTSLFPVCLGSRLRAGPFLSLFPGNLLYKDWGRLEECLFHACLCRACIPSMGPGPSPPRRVSLRDTGPRRERLGRCSSVHVSGEHFHLPIPSPTICPQRGTKGLLTAQISPSSCTAPGRGASGLTGTVKIPSQGTGTCMRMLEDWKVDVRLQVPKRAGRPGMGVVPDSKGQIRLLCPHALLLSAERDAEHLYPFYCQIEKGQGLEEDNPDPKPVLPGLWHWGGPVCLC</sequence>
<keyword evidence="2" id="KW-1185">Reference proteome</keyword>
<proteinExistence type="predicted"/>
<organism evidence="1 2">
    <name type="scientific">Rangifer tarandus platyrhynchus</name>
    <name type="common">Svalbard reindeer</name>
    <dbReference type="NCBI Taxonomy" id="3082113"/>
    <lineage>
        <taxon>Eukaryota</taxon>
        <taxon>Metazoa</taxon>
        <taxon>Chordata</taxon>
        <taxon>Craniata</taxon>
        <taxon>Vertebrata</taxon>
        <taxon>Euteleostomi</taxon>
        <taxon>Mammalia</taxon>
        <taxon>Eutheria</taxon>
        <taxon>Laurasiatheria</taxon>
        <taxon>Artiodactyla</taxon>
        <taxon>Ruminantia</taxon>
        <taxon>Pecora</taxon>
        <taxon>Cervidae</taxon>
        <taxon>Odocoileinae</taxon>
        <taxon>Rangifer</taxon>
    </lineage>
</organism>
<protein>
    <submittedName>
        <fullName evidence="1">Uncharacterized protein</fullName>
    </submittedName>
</protein>
<accession>A0ABN8Z1U7</accession>
<gene>
    <name evidence="1" type="ORF">MRATA1EN1_LOCUS16774</name>
</gene>
<dbReference type="EMBL" id="OX459963">
    <property type="protein sequence ID" value="CAI9167812.1"/>
    <property type="molecule type" value="Genomic_DNA"/>
</dbReference>
<name>A0ABN8Z1U7_RANTA</name>
<dbReference type="Proteomes" id="UP001176941">
    <property type="component" value="Chromosome 27"/>
</dbReference>